<evidence type="ECO:0000313" key="1">
    <source>
        <dbReference type="EMBL" id="CAG8751593.1"/>
    </source>
</evidence>
<name>A0A9N9NQN8_FUNMO</name>
<dbReference type="EMBL" id="CAJVPP010025398">
    <property type="protein sequence ID" value="CAG8751593.1"/>
    <property type="molecule type" value="Genomic_DNA"/>
</dbReference>
<comment type="caution">
    <text evidence="1">The sequence shown here is derived from an EMBL/GenBank/DDBJ whole genome shotgun (WGS) entry which is preliminary data.</text>
</comment>
<reference evidence="1" key="1">
    <citation type="submission" date="2021-06" db="EMBL/GenBank/DDBJ databases">
        <authorList>
            <person name="Kallberg Y."/>
            <person name="Tangrot J."/>
            <person name="Rosling A."/>
        </authorList>
    </citation>
    <scope>NUCLEOTIDE SEQUENCE</scope>
    <source>
        <strain evidence="1">87-6 pot B 2015</strain>
    </source>
</reference>
<keyword evidence="2" id="KW-1185">Reference proteome</keyword>
<sequence length="87" mass="10437">PDASLYDSIKKNLESIESDLIWHDPEASTVFSDESSLVQNLKIRQKRHFLELREKMKCELPREIISKCEEFINNFRREHMPNNFRNT</sequence>
<proteinExistence type="predicted"/>
<evidence type="ECO:0000313" key="2">
    <source>
        <dbReference type="Proteomes" id="UP000789375"/>
    </source>
</evidence>
<accession>A0A9N9NQN8</accession>
<feature type="non-terminal residue" evidence="1">
    <location>
        <position position="87"/>
    </location>
</feature>
<dbReference type="Proteomes" id="UP000789375">
    <property type="component" value="Unassembled WGS sequence"/>
</dbReference>
<gene>
    <name evidence="1" type="ORF">FMOSSE_LOCUS16675</name>
</gene>
<organism evidence="1 2">
    <name type="scientific">Funneliformis mosseae</name>
    <name type="common">Endomycorrhizal fungus</name>
    <name type="synonym">Glomus mosseae</name>
    <dbReference type="NCBI Taxonomy" id="27381"/>
    <lineage>
        <taxon>Eukaryota</taxon>
        <taxon>Fungi</taxon>
        <taxon>Fungi incertae sedis</taxon>
        <taxon>Mucoromycota</taxon>
        <taxon>Glomeromycotina</taxon>
        <taxon>Glomeromycetes</taxon>
        <taxon>Glomerales</taxon>
        <taxon>Glomeraceae</taxon>
        <taxon>Funneliformis</taxon>
    </lineage>
</organism>
<protein>
    <submittedName>
        <fullName evidence="1">4171_t:CDS:1</fullName>
    </submittedName>
</protein>
<feature type="non-terminal residue" evidence="1">
    <location>
        <position position="1"/>
    </location>
</feature>
<dbReference type="AlphaFoldDB" id="A0A9N9NQN8"/>